<protein>
    <submittedName>
        <fullName evidence="1">Uncharacterized protein</fullName>
    </submittedName>
</protein>
<organism evidence="1 2">
    <name type="scientific">Naegleria fowleri</name>
    <name type="common">Brain eating amoeba</name>
    <dbReference type="NCBI Taxonomy" id="5763"/>
    <lineage>
        <taxon>Eukaryota</taxon>
        <taxon>Discoba</taxon>
        <taxon>Heterolobosea</taxon>
        <taxon>Tetramitia</taxon>
        <taxon>Eutetramitia</taxon>
        <taxon>Vahlkampfiidae</taxon>
        <taxon>Naegleria</taxon>
    </lineage>
</organism>
<dbReference type="Gene3D" id="3.30.420.10">
    <property type="entry name" value="Ribonuclease H-like superfamily/Ribonuclease H"/>
    <property type="match status" value="1"/>
</dbReference>
<dbReference type="VEuPathDB" id="AmoebaDB:FDP41_006906"/>
<dbReference type="InterPro" id="IPR012337">
    <property type="entry name" value="RNaseH-like_sf"/>
</dbReference>
<dbReference type="VEuPathDB" id="AmoebaDB:NF0099920"/>
<dbReference type="InterPro" id="IPR036397">
    <property type="entry name" value="RNaseH_sf"/>
</dbReference>
<accession>A0A6A5BHU1</accession>
<evidence type="ECO:0000313" key="2">
    <source>
        <dbReference type="Proteomes" id="UP000444721"/>
    </source>
</evidence>
<dbReference type="VEuPathDB" id="AmoebaDB:NfTy_075890"/>
<dbReference type="GeneID" id="68114124"/>
<reference evidence="1 2" key="1">
    <citation type="journal article" date="2019" name="Sci. Rep.">
        <title>Nanopore sequencing improves the draft genome of the human pathogenic amoeba Naegleria fowleri.</title>
        <authorList>
            <person name="Liechti N."/>
            <person name="Schurch N."/>
            <person name="Bruggmann R."/>
            <person name="Wittwer M."/>
        </authorList>
    </citation>
    <scope>NUCLEOTIDE SEQUENCE [LARGE SCALE GENOMIC DNA]</scope>
    <source>
        <strain evidence="1 2">ATCC 30894</strain>
    </source>
</reference>
<dbReference type="VEuPathDB" id="AmoebaDB:NfTy_076140"/>
<proteinExistence type="predicted"/>
<dbReference type="EMBL" id="VFQX01000053">
    <property type="protein sequence ID" value="KAF0974296.1"/>
    <property type="molecule type" value="Genomic_DNA"/>
</dbReference>
<name>A0A6A5BHU1_NAEFO</name>
<dbReference type="RefSeq" id="XP_044559009.1">
    <property type="nucleotide sequence ID" value="XM_044710592.1"/>
</dbReference>
<dbReference type="OrthoDB" id="2154985at2759"/>
<dbReference type="GO" id="GO:0003676">
    <property type="term" value="F:nucleic acid binding"/>
    <property type="evidence" value="ECO:0007669"/>
    <property type="project" value="InterPro"/>
</dbReference>
<sequence length="378" mass="43616">MCKVRKFLEQYEICLGSSTRFLCERIKQEHGFDILKDPISTWYKPDPWIPQYLKRIIFMNKSSNIRLWHSIDQWHGKTLIPYGKFPKGLRQFLLYKDWNRLSMWIPDPKNLQVKLNSNIKHSNHVTQIRNILNSMDFGKIKDESKYYKYIGNNTSLSNLLNKATLIGTDGSCNNIAGYGIVTDQNVSISSHTLGQGTSYNSEVQALHTVVRLLDNNTPRIVVIDAKSIYEKAHEQLEELLSTQQHSEFDSKGNCAFLLVVCKIFLGDEKGVLEMINNGRLESCMTHSNKFAKEKLELLKHVKSDRTKLLVSVMFYFQLAYLRRDLANLKPQYLKTLHDLFVKHVMGGGDRMIGACQKKSLPKLTQIYVLVVVSFMLKC</sequence>
<comment type="caution">
    <text evidence="1">The sequence shown here is derived from an EMBL/GenBank/DDBJ whole genome shotgun (WGS) entry which is preliminary data.</text>
</comment>
<keyword evidence="2" id="KW-1185">Reference proteome</keyword>
<dbReference type="AlphaFoldDB" id="A0A6A5BHU1"/>
<dbReference type="SUPFAM" id="SSF53098">
    <property type="entry name" value="Ribonuclease H-like"/>
    <property type="match status" value="1"/>
</dbReference>
<dbReference type="Proteomes" id="UP000444721">
    <property type="component" value="Unassembled WGS sequence"/>
</dbReference>
<gene>
    <name evidence="1" type="ORF">FDP41_006906</name>
</gene>
<evidence type="ECO:0000313" key="1">
    <source>
        <dbReference type="EMBL" id="KAF0974296.1"/>
    </source>
</evidence>